<organism evidence="1">
    <name type="scientific">Oryza sativa subsp. japonica</name>
    <name type="common">Rice</name>
    <dbReference type="NCBI Taxonomy" id="39947"/>
    <lineage>
        <taxon>Eukaryota</taxon>
        <taxon>Viridiplantae</taxon>
        <taxon>Streptophyta</taxon>
        <taxon>Embryophyta</taxon>
        <taxon>Tracheophyta</taxon>
        <taxon>Spermatophyta</taxon>
        <taxon>Magnoliopsida</taxon>
        <taxon>Liliopsida</taxon>
        <taxon>Poales</taxon>
        <taxon>Poaceae</taxon>
        <taxon>BOP clade</taxon>
        <taxon>Oryzoideae</taxon>
        <taxon>Oryzeae</taxon>
        <taxon>Oryzinae</taxon>
        <taxon>Oryza</taxon>
        <taxon>Oryza sativa</taxon>
    </lineage>
</organism>
<gene>
    <name evidence="1" type="primary">B1110C07.26</name>
</gene>
<accession>Q5JKS9</accession>
<proteinExistence type="predicted"/>
<sequence length="102" mass="11280">MLARVAQPPPVAARPVCRHRRWPCVRDGQAAPPGRPQPSDRPWLIWAIGGVPAWPVAAVDSVHGGPDPSFRKFAVARKRVRKIVLKKQGKSHIPLEHVDPNL</sequence>
<dbReference type="Proteomes" id="UP000817658">
    <property type="component" value="Chromosome 1"/>
</dbReference>
<dbReference type="AlphaFoldDB" id="Q5JKS9"/>
<dbReference type="EMBL" id="AP003902">
    <property type="protein sequence ID" value="BAD87929.1"/>
    <property type="molecule type" value="Genomic_DNA"/>
</dbReference>
<evidence type="ECO:0000313" key="1">
    <source>
        <dbReference type="EMBL" id="BAD87929.1"/>
    </source>
</evidence>
<name>Q5JKS9_ORYSJ</name>
<protein>
    <submittedName>
        <fullName evidence="1">Uncharacterized protein</fullName>
    </submittedName>
</protein>
<reference evidence="1" key="1">
    <citation type="journal article" date="2002" name="Nature">
        <title>The genome sequence and structure of rice chromosome 1.</title>
        <authorList>
            <person name="Sasaki T."/>
            <person name="Matsumoto T."/>
            <person name="Yamamoto K."/>
            <person name="Sakata K."/>
            <person name="Baba T."/>
            <person name="Katayose Y."/>
            <person name="Wu J."/>
            <person name="Niimura Y."/>
            <person name="Cheng Z."/>
            <person name="Nagamura Y."/>
            <person name="Antonio B.A."/>
            <person name="Kanamori H."/>
            <person name="Hosokawa S."/>
            <person name="Masukawa M."/>
            <person name="Arikawa K."/>
            <person name="Chiden Y."/>
            <person name="Hayashi M."/>
            <person name="Okamoto M."/>
            <person name="Ando T."/>
            <person name="Aoki H."/>
            <person name="Arita K."/>
            <person name="Hamada M."/>
            <person name="Harada C."/>
            <person name="Hijishita S."/>
            <person name="Honda M."/>
            <person name="Ichikawa Y."/>
            <person name="Idonuma A."/>
            <person name="Iijima M."/>
            <person name="Ikeda M."/>
            <person name="Ikeno M."/>
            <person name="Itoh S."/>
            <person name="Itoh T."/>
            <person name="Itoh Y."/>
            <person name="Itoh Y."/>
            <person name="Iwabuchi A."/>
            <person name="Kamiya K."/>
            <person name="Karasawa W."/>
            <person name="Katagiri S."/>
            <person name="Kikuta A."/>
            <person name="Kobayashi N."/>
            <person name="Kono I."/>
            <person name="Machita K."/>
            <person name="Maehara T."/>
            <person name="Mizuno H."/>
            <person name="Mizubayashi T."/>
            <person name="Mukai Y."/>
            <person name="Nagasaki H."/>
            <person name="Nakashima M."/>
            <person name="Nakama Y."/>
            <person name="Nakamichi Y."/>
            <person name="Nakamura M."/>
            <person name="Namiki N."/>
            <person name="Negishi M."/>
            <person name="Ohta I."/>
            <person name="Ono N."/>
            <person name="Saji S."/>
            <person name="Sakai K."/>
            <person name="Shibata M."/>
            <person name="Shimokawa T."/>
            <person name="Shomura A."/>
            <person name="Song J."/>
            <person name="Takazaki Y."/>
            <person name="Terasawa K."/>
            <person name="Tsuji K."/>
            <person name="Waki K."/>
            <person name="Yamagata H."/>
            <person name="Yamane H."/>
            <person name="Yoshiki S."/>
            <person name="Yoshihara R."/>
            <person name="Yukawa K."/>
            <person name="Zhong H."/>
            <person name="Iwama H."/>
            <person name="Endo T."/>
            <person name="Ito H."/>
            <person name="Hahn J.H."/>
            <person name="Kim H.I."/>
            <person name="Eun M.Y."/>
            <person name="Yano M."/>
            <person name="Jiang J."/>
            <person name="Gojobori T."/>
        </authorList>
    </citation>
    <scope>NUCLEOTIDE SEQUENCE [LARGE SCALE GENOMIC DNA]</scope>
</reference>